<evidence type="ECO:0000313" key="4">
    <source>
        <dbReference type="EMBL" id="MBB0247400.1"/>
    </source>
</evidence>
<proteinExistence type="predicted"/>
<dbReference type="SUPFAM" id="SSF81923">
    <property type="entry name" value="Double Clp-N motif"/>
    <property type="match status" value="1"/>
</dbReference>
<dbReference type="GO" id="GO:0005524">
    <property type="term" value="F:ATP binding"/>
    <property type="evidence" value="ECO:0007669"/>
    <property type="project" value="UniProtKB-KW"/>
</dbReference>
<dbReference type="Gene3D" id="1.10.1780.10">
    <property type="entry name" value="Clp, N-terminal domain"/>
    <property type="match status" value="1"/>
</dbReference>
<evidence type="ECO:0000256" key="1">
    <source>
        <dbReference type="PROSITE-ProRule" id="PRU01251"/>
    </source>
</evidence>
<dbReference type="PROSITE" id="PS51903">
    <property type="entry name" value="CLP_R"/>
    <property type="match status" value="1"/>
</dbReference>
<organism evidence="4 5">
    <name type="scientific">Streptomyces alkaliphilus</name>
    <dbReference type="NCBI Taxonomy" id="1472722"/>
    <lineage>
        <taxon>Bacteria</taxon>
        <taxon>Bacillati</taxon>
        <taxon>Actinomycetota</taxon>
        <taxon>Actinomycetes</taxon>
        <taxon>Kitasatosporales</taxon>
        <taxon>Streptomycetaceae</taxon>
        <taxon>Streptomyces</taxon>
    </lineage>
</organism>
<dbReference type="InterPro" id="IPR036628">
    <property type="entry name" value="Clp_N_dom_sf"/>
</dbReference>
<dbReference type="GO" id="GO:0006508">
    <property type="term" value="P:proteolysis"/>
    <property type="evidence" value="ECO:0007669"/>
    <property type="project" value="UniProtKB-KW"/>
</dbReference>
<dbReference type="RefSeq" id="WP_182608580.1">
    <property type="nucleotide sequence ID" value="NZ_VKHT01001690.1"/>
</dbReference>
<comment type="caution">
    <text evidence="4">The sequence shown here is derived from an EMBL/GenBank/DDBJ whole genome shotgun (WGS) entry which is preliminary data.</text>
</comment>
<dbReference type="GO" id="GO:0008233">
    <property type="term" value="F:peptidase activity"/>
    <property type="evidence" value="ECO:0007669"/>
    <property type="project" value="UniProtKB-KW"/>
</dbReference>
<reference evidence="5" key="1">
    <citation type="submission" date="2019-10" db="EMBL/GenBank/DDBJ databases">
        <title>Streptomyces sp. nov., a novel actinobacterium isolated from alkaline environment.</title>
        <authorList>
            <person name="Golinska P."/>
        </authorList>
    </citation>
    <scope>NUCLEOTIDE SEQUENCE [LARGE SCALE GENOMIC DNA]</scope>
    <source>
        <strain evidence="5">DSM 42118</strain>
    </source>
</reference>
<feature type="non-terminal residue" evidence="4">
    <location>
        <position position="173"/>
    </location>
</feature>
<name>A0A7W3TIR5_9ACTN</name>
<keyword evidence="4" id="KW-0378">Hydrolase</keyword>
<evidence type="ECO:0000256" key="2">
    <source>
        <dbReference type="SAM" id="MobiDB-lite"/>
    </source>
</evidence>
<feature type="domain" description="Clp R" evidence="3">
    <location>
        <begin position="12"/>
        <end position="155"/>
    </location>
</feature>
<dbReference type="Proteomes" id="UP000538929">
    <property type="component" value="Unassembled WGS sequence"/>
</dbReference>
<gene>
    <name evidence="4" type="ORF">FNQ90_25580</name>
</gene>
<keyword evidence="1" id="KW-0677">Repeat</keyword>
<dbReference type="EMBL" id="VKHT01001690">
    <property type="protein sequence ID" value="MBB0247400.1"/>
    <property type="molecule type" value="Genomic_DNA"/>
</dbReference>
<keyword evidence="4" id="KW-0645">Protease</keyword>
<keyword evidence="4" id="KW-0067">ATP-binding</keyword>
<sequence length="173" mass="18066">GETPALDPKDGFARFTPRARNVVMASQNEAQRTGHSEIHPAHLVLGLLSQPEAIGTGVLLGRVGSADAVREAAETALPPVAAGAGVPDLVPYDNASRKVLELTFREALRLEHTSVGTEHILLALVEQEGDSGPLVGLGVRKPELEADVVAAVTEADRRAEREDGEGDTAPTGS</sequence>
<keyword evidence="4" id="KW-0547">Nucleotide-binding</keyword>
<dbReference type="InterPro" id="IPR004176">
    <property type="entry name" value="Clp_R_N"/>
</dbReference>
<feature type="region of interest" description="Disordered" evidence="2">
    <location>
        <begin position="154"/>
        <end position="173"/>
    </location>
</feature>
<evidence type="ECO:0000259" key="3">
    <source>
        <dbReference type="PROSITE" id="PS51903"/>
    </source>
</evidence>
<protein>
    <submittedName>
        <fullName evidence="4">ATP-dependent Clp protease ATP-binding subunit</fullName>
    </submittedName>
</protein>
<feature type="non-terminal residue" evidence="4">
    <location>
        <position position="1"/>
    </location>
</feature>
<keyword evidence="5" id="KW-1185">Reference proteome</keyword>
<evidence type="ECO:0000313" key="5">
    <source>
        <dbReference type="Proteomes" id="UP000538929"/>
    </source>
</evidence>
<dbReference type="AlphaFoldDB" id="A0A7W3TIR5"/>
<accession>A0A7W3TIR5</accession>
<dbReference type="Pfam" id="PF02861">
    <property type="entry name" value="Clp_N"/>
    <property type="match status" value="1"/>
</dbReference>